<organism evidence="1 2">
    <name type="scientific">Caerostris extrusa</name>
    <name type="common">Bark spider</name>
    <name type="synonym">Caerostris bankana</name>
    <dbReference type="NCBI Taxonomy" id="172846"/>
    <lineage>
        <taxon>Eukaryota</taxon>
        <taxon>Metazoa</taxon>
        <taxon>Ecdysozoa</taxon>
        <taxon>Arthropoda</taxon>
        <taxon>Chelicerata</taxon>
        <taxon>Arachnida</taxon>
        <taxon>Araneae</taxon>
        <taxon>Araneomorphae</taxon>
        <taxon>Entelegynae</taxon>
        <taxon>Araneoidea</taxon>
        <taxon>Araneidae</taxon>
        <taxon>Caerostris</taxon>
    </lineage>
</organism>
<dbReference type="Proteomes" id="UP001054945">
    <property type="component" value="Unassembled WGS sequence"/>
</dbReference>
<evidence type="ECO:0000313" key="2">
    <source>
        <dbReference type="Proteomes" id="UP001054945"/>
    </source>
</evidence>
<evidence type="ECO:0000313" key="1">
    <source>
        <dbReference type="EMBL" id="GIY15724.1"/>
    </source>
</evidence>
<protein>
    <recommendedName>
        <fullName evidence="3">Secreted protein</fullName>
    </recommendedName>
</protein>
<reference evidence="1 2" key="1">
    <citation type="submission" date="2021-06" db="EMBL/GenBank/DDBJ databases">
        <title>Caerostris extrusa draft genome.</title>
        <authorList>
            <person name="Kono N."/>
            <person name="Arakawa K."/>
        </authorList>
    </citation>
    <scope>NUCLEOTIDE SEQUENCE [LARGE SCALE GENOMIC DNA]</scope>
</reference>
<dbReference type="AlphaFoldDB" id="A0AAV4R2C7"/>
<sequence>MRFRKGFCTAASTAQGIFPSILFVCGRRGEDKKKKKRAAIRRTPSLNFCVFFWKLHFYFSSSPQGQRISPCVTFTVLSDDQRRGTEDLRGCSSHSSAECHLASCRGGMGVV</sequence>
<comment type="caution">
    <text evidence="1">The sequence shown here is derived from an EMBL/GenBank/DDBJ whole genome shotgun (WGS) entry which is preliminary data.</text>
</comment>
<keyword evidence="2" id="KW-1185">Reference proteome</keyword>
<accession>A0AAV4R2C7</accession>
<name>A0AAV4R2C7_CAEEX</name>
<evidence type="ECO:0008006" key="3">
    <source>
        <dbReference type="Google" id="ProtNLM"/>
    </source>
</evidence>
<gene>
    <name evidence="1" type="ORF">CEXT_783031</name>
</gene>
<proteinExistence type="predicted"/>
<dbReference type="EMBL" id="BPLR01007273">
    <property type="protein sequence ID" value="GIY15724.1"/>
    <property type="molecule type" value="Genomic_DNA"/>
</dbReference>